<dbReference type="EMBL" id="MASJ01000039">
    <property type="protein sequence ID" value="OCS83072.1"/>
    <property type="molecule type" value="Genomic_DNA"/>
</dbReference>
<gene>
    <name evidence="1" type="ORF">A6M13_06630</name>
</gene>
<keyword evidence="2" id="KW-1185">Reference proteome</keyword>
<dbReference type="STRING" id="33978.A6M13_06630"/>
<organism evidence="1 2">
    <name type="scientific">Caryophanon tenue</name>
    <dbReference type="NCBI Taxonomy" id="33978"/>
    <lineage>
        <taxon>Bacteria</taxon>
        <taxon>Bacillati</taxon>
        <taxon>Bacillota</taxon>
        <taxon>Bacilli</taxon>
        <taxon>Bacillales</taxon>
        <taxon>Caryophanaceae</taxon>
        <taxon>Caryophanon</taxon>
    </lineage>
</organism>
<name>A0A1C0Y7D2_9BACL</name>
<dbReference type="OrthoDB" id="2453187at2"/>
<reference evidence="1 2" key="1">
    <citation type="submission" date="2016-07" db="EMBL/GenBank/DDBJ databases">
        <title>Caryophanon tenue genome sequencing.</title>
        <authorList>
            <person name="Verma A."/>
            <person name="Pal Y."/>
            <person name="Krishnamurthi S."/>
        </authorList>
    </citation>
    <scope>NUCLEOTIDE SEQUENCE [LARGE SCALE GENOMIC DNA]</scope>
    <source>
        <strain evidence="1 2">DSM 14152</strain>
    </source>
</reference>
<dbReference type="RefSeq" id="WP_066548117.1">
    <property type="nucleotide sequence ID" value="NZ_MASJ01000039.1"/>
</dbReference>
<comment type="caution">
    <text evidence="1">The sequence shown here is derived from an EMBL/GenBank/DDBJ whole genome shotgun (WGS) entry which is preliminary data.</text>
</comment>
<dbReference type="Proteomes" id="UP000093199">
    <property type="component" value="Unassembled WGS sequence"/>
</dbReference>
<dbReference type="AlphaFoldDB" id="A0A1C0Y7D2"/>
<evidence type="ECO:0000313" key="1">
    <source>
        <dbReference type="EMBL" id="OCS83072.1"/>
    </source>
</evidence>
<proteinExistence type="predicted"/>
<accession>A0A1C0Y7D2</accession>
<sequence>MKQQKFWKVILRYGHVGQFNEVSVARYLAFPAHFSIMDVYDHAKEMPGVKEKGVMGAKQVSFAEFKSGRREEDEDFYLRKLKTFNPRTA</sequence>
<protein>
    <submittedName>
        <fullName evidence="1">Uncharacterized protein</fullName>
    </submittedName>
</protein>
<evidence type="ECO:0000313" key="2">
    <source>
        <dbReference type="Proteomes" id="UP000093199"/>
    </source>
</evidence>